<proteinExistence type="predicted"/>
<evidence type="ECO:0000313" key="3">
    <source>
        <dbReference type="Proteomes" id="UP000051401"/>
    </source>
</evidence>
<evidence type="ECO:0000313" key="4">
    <source>
        <dbReference type="Proteomes" id="UP000325785"/>
    </source>
</evidence>
<sequence>MSNNPLIPHELAVTRLQDALRLRVGRGKRYSVQGLADAARIKPRTIESYLSGDATPGLNGFISLCAVLGPAFTSDVLAEAGLVARSADADEPEHMRAISLMSEGTRMIADALADGYVDHQERAKIKPHADRIIAIMEPLARTGETTIPHLGEVKAR</sequence>
<name>A0A0T5P924_9RHOB</name>
<protein>
    <submittedName>
        <fullName evidence="1">Uncharacterized protein</fullName>
    </submittedName>
</protein>
<dbReference type="Proteomes" id="UP000325785">
    <property type="component" value="Chromosome"/>
</dbReference>
<evidence type="ECO:0000313" key="2">
    <source>
        <dbReference type="EMBL" id="QEW26713.1"/>
    </source>
</evidence>
<reference evidence="1 3" key="1">
    <citation type="submission" date="2015-04" db="EMBL/GenBank/DDBJ databases">
        <title>The draft genome sequence of Roseovarius indicus B108T.</title>
        <authorList>
            <person name="Li G."/>
            <person name="Lai Q."/>
            <person name="Shao Z."/>
            <person name="Yan P."/>
        </authorList>
    </citation>
    <scope>NUCLEOTIDE SEQUENCE [LARGE SCALE GENOMIC DNA]</scope>
    <source>
        <strain evidence="1 3">B108</strain>
    </source>
</reference>
<dbReference type="EMBL" id="CP031598">
    <property type="protein sequence ID" value="QEW26713.1"/>
    <property type="molecule type" value="Genomic_DNA"/>
</dbReference>
<dbReference type="KEGG" id="rid:RIdsm_02515"/>
<gene>
    <name evidence="2" type="ORF">RIdsm_02515</name>
    <name evidence="1" type="ORF">XM52_13600</name>
</gene>
<dbReference type="Proteomes" id="UP000051401">
    <property type="component" value="Unassembled WGS sequence"/>
</dbReference>
<dbReference type="RefSeq" id="WP_143100349.1">
    <property type="nucleotide sequence ID" value="NZ_CP031598.1"/>
</dbReference>
<dbReference type="AlphaFoldDB" id="A0A0T5P924"/>
<organism evidence="1 3">
    <name type="scientific">Roseovarius indicus</name>
    <dbReference type="NCBI Taxonomy" id="540747"/>
    <lineage>
        <taxon>Bacteria</taxon>
        <taxon>Pseudomonadati</taxon>
        <taxon>Pseudomonadota</taxon>
        <taxon>Alphaproteobacteria</taxon>
        <taxon>Rhodobacterales</taxon>
        <taxon>Roseobacteraceae</taxon>
        <taxon>Roseovarius</taxon>
    </lineage>
</organism>
<dbReference type="PATRIC" id="fig|540747.5.peg.5760"/>
<keyword evidence="3" id="KW-1185">Reference proteome</keyword>
<dbReference type="EMBL" id="LAXI01000007">
    <property type="protein sequence ID" value="KRS17512.1"/>
    <property type="molecule type" value="Genomic_DNA"/>
</dbReference>
<dbReference type="OrthoDB" id="7866439at2"/>
<evidence type="ECO:0000313" key="1">
    <source>
        <dbReference type="EMBL" id="KRS17512.1"/>
    </source>
</evidence>
<accession>A0A0T5P924</accession>
<reference evidence="2 4" key="2">
    <citation type="submission" date="2018-08" db="EMBL/GenBank/DDBJ databases">
        <title>Genetic Globetrotter - A new plasmid hitch-hiking vast phylogenetic and geographic distances.</title>
        <authorList>
            <person name="Vollmers J."/>
            <person name="Petersen J."/>
        </authorList>
    </citation>
    <scope>NUCLEOTIDE SEQUENCE [LARGE SCALE GENOMIC DNA]</scope>
    <source>
        <strain evidence="2 4">DSM 26383</strain>
    </source>
</reference>
<dbReference type="STRING" id="540747.SAMN04488031_101827"/>